<gene>
    <name evidence="1" type="ORF">N3K66_005759</name>
</gene>
<evidence type="ECO:0000313" key="1">
    <source>
        <dbReference type="EMBL" id="KAI9899298.1"/>
    </source>
</evidence>
<protein>
    <submittedName>
        <fullName evidence="1">Uncharacterized protein</fullName>
    </submittedName>
</protein>
<keyword evidence="2" id="KW-1185">Reference proteome</keyword>
<comment type="caution">
    <text evidence="1">The sequence shown here is derived from an EMBL/GenBank/DDBJ whole genome shotgun (WGS) entry which is preliminary data.</text>
</comment>
<name>A0ACC0V048_9HYPO</name>
<accession>A0ACC0V048</accession>
<dbReference type="Proteomes" id="UP001163324">
    <property type="component" value="Chromosome 5"/>
</dbReference>
<proteinExistence type="predicted"/>
<dbReference type="EMBL" id="CM047944">
    <property type="protein sequence ID" value="KAI9899298.1"/>
    <property type="molecule type" value="Genomic_DNA"/>
</dbReference>
<organism evidence="1 2">
    <name type="scientific">Trichothecium roseum</name>
    <dbReference type="NCBI Taxonomy" id="47278"/>
    <lineage>
        <taxon>Eukaryota</taxon>
        <taxon>Fungi</taxon>
        <taxon>Dikarya</taxon>
        <taxon>Ascomycota</taxon>
        <taxon>Pezizomycotina</taxon>
        <taxon>Sordariomycetes</taxon>
        <taxon>Hypocreomycetidae</taxon>
        <taxon>Hypocreales</taxon>
        <taxon>Hypocreales incertae sedis</taxon>
        <taxon>Trichothecium</taxon>
    </lineage>
</organism>
<sequence length="403" mass="46569">MTKDENSKRKASEDPSSPSAAKRTKREESSEQAIDAPKQEIKRIPFPEKPAVLEERNGEIEFRVVNNDGDRESLIILTGLKCIFQKQLPKMPKDYIARLVYDRTHLSIAIVKKPLEVVGGITYRPFKGRRFAEIVFCAISSDQQVKGYGAHLMSHLKDYVKATSDVMHFLTYADNYAIGYFKKQGFTKEITLDRSVWMGYIKDYEGGTIMQCSMLPRIRYLEMGRMLLKQKECIQAKIRAYSKSHLVHPPPKEWRASSGGEFKELNPLDIPAIRASGWSPDMDELSRQPRHGPNYNQLLHLLNDLQNHNAAWPFLVPVNRDDVADYYDVIKEPMDLSTMENKLEADQYLTPEDFIKDARLIYDNCRKYNGPDTPYTKSANKLEKFMWQQVKAVPEWSHLEPEK</sequence>
<evidence type="ECO:0000313" key="2">
    <source>
        <dbReference type="Proteomes" id="UP001163324"/>
    </source>
</evidence>
<reference evidence="1" key="1">
    <citation type="submission" date="2022-10" db="EMBL/GenBank/DDBJ databases">
        <title>Complete Genome of Trichothecium roseum strain YXFP-22015, a Plant Pathogen Isolated from Citrus.</title>
        <authorList>
            <person name="Wang Y."/>
            <person name="Zhu L."/>
        </authorList>
    </citation>
    <scope>NUCLEOTIDE SEQUENCE</scope>
    <source>
        <strain evidence="1">YXFP-22015</strain>
    </source>
</reference>